<proteinExistence type="predicted"/>
<evidence type="ECO:0000313" key="1">
    <source>
        <dbReference type="EMBL" id="ALY07530.1"/>
    </source>
</evidence>
<reference evidence="2" key="1">
    <citation type="submission" date="2015-12" db="EMBL/GenBank/DDBJ databases">
        <authorList>
            <person name="Sencilo A."/>
            <person name="Bamford D.H."/>
            <person name="Roine E."/>
        </authorList>
    </citation>
    <scope>NUCLEOTIDE SEQUENCE [LARGE SCALE GENOMIC DNA]</scope>
</reference>
<dbReference type="Proteomes" id="UP000225722">
    <property type="component" value="Segment"/>
</dbReference>
<evidence type="ECO:0000313" key="2">
    <source>
        <dbReference type="Proteomes" id="UP000225722"/>
    </source>
</evidence>
<name>A0A1L2BWV4_9CAUD</name>
<sequence length="147" mass="16656">MANPKPRVYYSRHKEAVAWAGNFGNCFTPFKGSTIMPQVNEKQLNHKKLRTLKTIASQLGITPKGDKRYKATWVTAILSHQPQLTLLPVKPEAMLVNDGDSFEPWVIIVDGAEVERFSHYMMAYKFALKSYTMTNENDQCNFTAIAA</sequence>
<keyword evidence="2" id="KW-1185">Reference proteome</keyword>
<dbReference type="EMBL" id="KU230356">
    <property type="protein sequence ID" value="ALY07530.1"/>
    <property type="molecule type" value="Genomic_DNA"/>
</dbReference>
<accession>A0A1L2BWV4</accession>
<organism evidence="1 2">
    <name type="scientific">Nodularia phage vB_NpeS-2AV2</name>
    <dbReference type="NCBI Taxonomy" id="1777122"/>
    <lineage>
        <taxon>Viruses</taxon>
        <taxon>Duplodnaviria</taxon>
        <taxon>Heunggongvirae</taxon>
        <taxon>Uroviricota</taxon>
        <taxon>Caudoviricetes</taxon>
        <taxon>Ravarandavirus</taxon>
        <taxon>Ravarandavirus rv2AV2</taxon>
    </lineage>
</organism>
<gene>
    <name evidence="1" type="ORF">2AV2_78</name>
</gene>
<protein>
    <submittedName>
        <fullName evidence="1">Uncharacterized protein</fullName>
    </submittedName>
</protein>